<organism evidence="1 2">
    <name type="scientific">Dreissena polymorpha</name>
    <name type="common">Zebra mussel</name>
    <name type="synonym">Mytilus polymorpha</name>
    <dbReference type="NCBI Taxonomy" id="45954"/>
    <lineage>
        <taxon>Eukaryota</taxon>
        <taxon>Metazoa</taxon>
        <taxon>Spiralia</taxon>
        <taxon>Lophotrochozoa</taxon>
        <taxon>Mollusca</taxon>
        <taxon>Bivalvia</taxon>
        <taxon>Autobranchia</taxon>
        <taxon>Heteroconchia</taxon>
        <taxon>Euheterodonta</taxon>
        <taxon>Imparidentia</taxon>
        <taxon>Neoheterodontei</taxon>
        <taxon>Myida</taxon>
        <taxon>Dreissenoidea</taxon>
        <taxon>Dreissenidae</taxon>
        <taxon>Dreissena</taxon>
    </lineage>
</organism>
<keyword evidence="2" id="KW-1185">Reference proteome</keyword>
<reference evidence="1" key="2">
    <citation type="submission" date="2020-11" db="EMBL/GenBank/DDBJ databases">
        <authorList>
            <person name="McCartney M.A."/>
            <person name="Auch B."/>
            <person name="Kono T."/>
            <person name="Mallez S."/>
            <person name="Becker A."/>
            <person name="Gohl D.M."/>
            <person name="Silverstein K.A.T."/>
            <person name="Koren S."/>
            <person name="Bechman K.B."/>
            <person name="Herman A."/>
            <person name="Abrahante J.E."/>
            <person name="Garbe J."/>
        </authorList>
    </citation>
    <scope>NUCLEOTIDE SEQUENCE</scope>
    <source>
        <strain evidence="1">Duluth1</strain>
        <tissue evidence="1">Whole animal</tissue>
    </source>
</reference>
<comment type="caution">
    <text evidence="1">The sequence shown here is derived from an EMBL/GenBank/DDBJ whole genome shotgun (WGS) entry which is preliminary data.</text>
</comment>
<accession>A0A9D4K594</accession>
<proteinExistence type="predicted"/>
<reference evidence="1" key="1">
    <citation type="journal article" date="2019" name="bioRxiv">
        <title>The Genome of the Zebra Mussel, Dreissena polymorpha: A Resource for Invasive Species Research.</title>
        <authorList>
            <person name="McCartney M.A."/>
            <person name="Auch B."/>
            <person name="Kono T."/>
            <person name="Mallez S."/>
            <person name="Zhang Y."/>
            <person name="Obille A."/>
            <person name="Becker A."/>
            <person name="Abrahante J.E."/>
            <person name="Garbe J."/>
            <person name="Badalamenti J.P."/>
            <person name="Herman A."/>
            <person name="Mangelson H."/>
            <person name="Liachko I."/>
            <person name="Sullivan S."/>
            <person name="Sone E.D."/>
            <person name="Koren S."/>
            <person name="Silverstein K.A.T."/>
            <person name="Beckman K.B."/>
            <person name="Gohl D.M."/>
        </authorList>
    </citation>
    <scope>NUCLEOTIDE SEQUENCE</scope>
    <source>
        <strain evidence="1">Duluth1</strain>
        <tissue evidence="1">Whole animal</tissue>
    </source>
</reference>
<name>A0A9D4K594_DREPO</name>
<dbReference type="Proteomes" id="UP000828390">
    <property type="component" value="Unassembled WGS sequence"/>
</dbReference>
<evidence type="ECO:0000313" key="2">
    <source>
        <dbReference type="Proteomes" id="UP000828390"/>
    </source>
</evidence>
<sequence>MVTTISQSFYESVQPKPTLHSIEELSVTGANGIEIPYIGYIKVSITFADITEQIFHVPFLVVSDTDFYLAVPMIVGTNVLHFLQALECEDIPPA</sequence>
<dbReference type="AlphaFoldDB" id="A0A9D4K594"/>
<protein>
    <submittedName>
        <fullName evidence="1">Uncharacterized protein</fullName>
    </submittedName>
</protein>
<evidence type="ECO:0000313" key="1">
    <source>
        <dbReference type="EMBL" id="KAH3833199.1"/>
    </source>
</evidence>
<dbReference type="EMBL" id="JAIWYP010000004">
    <property type="protein sequence ID" value="KAH3833199.1"/>
    <property type="molecule type" value="Genomic_DNA"/>
</dbReference>
<gene>
    <name evidence="1" type="ORF">DPMN_106502</name>
</gene>